<feature type="transmembrane region" description="Helical" evidence="6">
    <location>
        <begin position="355"/>
        <end position="376"/>
    </location>
</feature>
<gene>
    <name evidence="7" type="ORF">ACFS5P_09990</name>
</gene>
<keyword evidence="5 6" id="KW-0472">Membrane</keyword>
<keyword evidence="3" id="KW-0133">Cell shape</keyword>
<dbReference type="PANTHER" id="PTHR30474">
    <property type="entry name" value="CELL CYCLE PROTEIN"/>
    <property type="match status" value="1"/>
</dbReference>
<evidence type="ECO:0000256" key="6">
    <source>
        <dbReference type="SAM" id="Phobius"/>
    </source>
</evidence>
<feature type="transmembrane region" description="Helical" evidence="6">
    <location>
        <begin position="321"/>
        <end position="343"/>
    </location>
</feature>
<feature type="transmembrane region" description="Helical" evidence="6">
    <location>
        <begin position="78"/>
        <end position="98"/>
    </location>
</feature>
<dbReference type="Pfam" id="PF01098">
    <property type="entry name" value="FTSW_RODA_SPOVE"/>
    <property type="match status" value="1"/>
</dbReference>
<keyword evidence="8" id="KW-1185">Reference proteome</keyword>
<feature type="transmembrane region" description="Helical" evidence="6">
    <location>
        <begin position="163"/>
        <end position="184"/>
    </location>
</feature>
<reference evidence="8" key="1">
    <citation type="journal article" date="2019" name="Int. J. Syst. Evol. Microbiol.">
        <title>The Global Catalogue of Microorganisms (GCM) 10K type strain sequencing project: providing services to taxonomists for standard genome sequencing and annotation.</title>
        <authorList>
            <consortium name="The Broad Institute Genomics Platform"/>
            <consortium name="The Broad Institute Genome Sequencing Center for Infectious Disease"/>
            <person name="Wu L."/>
            <person name="Ma J."/>
        </authorList>
    </citation>
    <scope>NUCLEOTIDE SEQUENCE [LARGE SCALE GENOMIC DNA]</scope>
    <source>
        <strain evidence="8">KCTC 13528</strain>
    </source>
</reference>
<evidence type="ECO:0000256" key="1">
    <source>
        <dbReference type="ARBA" id="ARBA00004141"/>
    </source>
</evidence>
<evidence type="ECO:0000256" key="4">
    <source>
        <dbReference type="ARBA" id="ARBA00022989"/>
    </source>
</evidence>
<keyword evidence="2 6" id="KW-0812">Transmembrane</keyword>
<sequence>MKNKGDHFLKEVTNHIKSKEARNFVTTELTFHLKKAKGFWQEKGLSDDTAEEKAVEQMGSPVKLGQELNRLHKPKVDWMLIALLAAAMGLGFLPIITLDYTEAFLVQKIIIVLFGVVAAVGIMLFDYRKIERFGWVFYILGSFLLLTLRYFPTTMIHGQSYIAFGIITIESLMALPFFFLAWASFLNNPKVRIWQMVLLFIFSFYLFFSIPNLSIALIYTVMVFVMLWWSQFSKKKVMLMTAVPFVLTASGGVPFFLAADAYQMHRLMGYLSPEKYADAAGFMYLRLEEIFSSAGWFGTTGGFEFIPYAHTDYVFASMTFYYGYAFAFILVLILSLFAIRMIMISRHMNSSFGKLLLTGSMTLFIVQFVYNIAMMLGLLPLTSISLPFISYGLMPTLFNAFLIGIVLSVYRRKSLVSGSFA</sequence>
<evidence type="ECO:0000256" key="3">
    <source>
        <dbReference type="ARBA" id="ARBA00022960"/>
    </source>
</evidence>
<comment type="caution">
    <text evidence="7">The sequence shown here is derived from an EMBL/GenBank/DDBJ whole genome shotgun (WGS) entry which is preliminary data.</text>
</comment>
<evidence type="ECO:0000256" key="5">
    <source>
        <dbReference type="ARBA" id="ARBA00023136"/>
    </source>
</evidence>
<dbReference type="NCBIfam" id="NF038403">
    <property type="entry name" value="perm_prefix_1"/>
    <property type="match status" value="1"/>
</dbReference>
<dbReference type="EMBL" id="JBHUPG010000019">
    <property type="protein sequence ID" value="MFD2912205.1"/>
    <property type="molecule type" value="Genomic_DNA"/>
</dbReference>
<dbReference type="Proteomes" id="UP001597561">
    <property type="component" value="Unassembled WGS sequence"/>
</dbReference>
<protein>
    <submittedName>
        <fullName evidence="7">FtsW/RodA/SpoVE family cell cycle protein</fullName>
    </submittedName>
</protein>
<evidence type="ECO:0000256" key="2">
    <source>
        <dbReference type="ARBA" id="ARBA00022692"/>
    </source>
</evidence>
<comment type="subcellular location">
    <subcellularLocation>
        <location evidence="1">Membrane</location>
        <topology evidence="1">Multi-pass membrane protein</topology>
    </subcellularLocation>
</comment>
<name>A0ABW5ZI30_9BACL</name>
<evidence type="ECO:0000313" key="8">
    <source>
        <dbReference type="Proteomes" id="UP001597561"/>
    </source>
</evidence>
<feature type="transmembrane region" description="Helical" evidence="6">
    <location>
        <begin position="237"/>
        <end position="259"/>
    </location>
</feature>
<dbReference type="InterPro" id="IPR001182">
    <property type="entry name" value="FtsW/RodA"/>
</dbReference>
<keyword evidence="4 6" id="KW-1133">Transmembrane helix</keyword>
<organism evidence="7 8">
    <name type="scientific">Jeotgalibacillus terrae</name>
    <dbReference type="NCBI Taxonomy" id="587735"/>
    <lineage>
        <taxon>Bacteria</taxon>
        <taxon>Bacillati</taxon>
        <taxon>Bacillota</taxon>
        <taxon>Bacilli</taxon>
        <taxon>Bacillales</taxon>
        <taxon>Caryophanaceae</taxon>
        <taxon>Jeotgalibacillus</taxon>
    </lineage>
</organism>
<feature type="transmembrane region" description="Helical" evidence="6">
    <location>
        <begin position="132"/>
        <end position="151"/>
    </location>
</feature>
<feature type="transmembrane region" description="Helical" evidence="6">
    <location>
        <begin position="104"/>
        <end position="125"/>
    </location>
</feature>
<proteinExistence type="predicted"/>
<evidence type="ECO:0000313" key="7">
    <source>
        <dbReference type="EMBL" id="MFD2912205.1"/>
    </source>
</evidence>
<accession>A0ABW5ZI30</accession>
<feature type="transmembrane region" description="Helical" evidence="6">
    <location>
        <begin position="191"/>
        <end position="208"/>
    </location>
</feature>
<dbReference type="RefSeq" id="WP_204728770.1">
    <property type="nucleotide sequence ID" value="NZ_JAFBDK010000005.1"/>
</dbReference>
<feature type="transmembrane region" description="Helical" evidence="6">
    <location>
        <begin position="388"/>
        <end position="410"/>
    </location>
</feature>
<dbReference type="InterPro" id="IPR047928">
    <property type="entry name" value="Perm_prefix_1"/>
</dbReference>
<dbReference type="PANTHER" id="PTHR30474:SF1">
    <property type="entry name" value="PEPTIDOGLYCAN GLYCOSYLTRANSFERASE MRDB"/>
    <property type="match status" value="1"/>
</dbReference>